<protein>
    <submittedName>
        <fullName evidence="2">Uncharacterized protein</fullName>
    </submittedName>
</protein>
<accession>A0A8S9K4E9</accession>
<feature type="region of interest" description="Disordered" evidence="1">
    <location>
        <begin position="1"/>
        <end position="25"/>
    </location>
</feature>
<evidence type="ECO:0000313" key="2">
    <source>
        <dbReference type="EMBL" id="KAF2589052.1"/>
    </source>
</evidence>
<dbReference type="AlphaFoldDB" id="A0A8S9K4E9"/>
<organism evidence="2">
    <name type="scientific">Brassica cretica</name>
    <name type="common">Mustard</name>
    <dbReference type="NCBI Taxonomy" id="69181"/>
    <lineage>
        <taxon>Eukaryota</taxon>
        <taxon>Viridiplantae</taxon>
        <taxon>Streptophyta</taxon>
        <taxon>Embryophyta</taxon>
        <taxon>Tracheophyta</taxon>
        <taxon>Spermatophyta</taxon>
        <taxon>Magnoliopsida</taxon>
        <taxon>eudicotyledons</taxon>
        <taxon>Gunneridae</taxon>
        <taxon>Pentapetalae</taxon>
        <taxon>rosids</taxon>
        <taxon>malvids</taxon>
        <taxon>Brassicales</taxon>
        <taxon>Brassicaceae</taxon>
        <taxon>Brassiceae</taxon>
        <taxon>Brassica</taxon>
    </lineage>
</organism>
<name>A0A8S9K4E9_BRACR</name>
<evidence type="ECO:0000256" key="1">
    <source>
        <dbReference type="SAM" id="MobiDB-lite"/>
    </source>
</evidence>
<gene>
    <name evidence="2" type="ORF">F2Q70_00040634</name>
</gene>
<feature type="compositionally biased region" description="Basic and acidic residues" evidence="1">
    <location>
        <begin position="13"/>
        <end position="25"/>
    </location>
</feature>
<dbReference type="EMBL" id="QGKY02000190">
    <property type="protein sequence ID" value="KAF2589052.1"/>
    <property type="molecule type" value="Genomic_DNA"/>
</dbReference>
<feature type="compositionally biased region" description="Basic and acidic residues" evidence="1">
    <location>
        <begin position="88"/>
        <end position="99"/>
    </location>
</feature>
<reference evidence="2" key="1">
    <citation type="submission" date="2019-12" db="EMBL/GenBank/DDBJ databases">
        <title>Genome sequencing and annotation of Brassica cretica.</title>
        <authorList>
            <person name="Studholme D.J."/>
            <person name="Sarris P.F."/>
        </authorList>
    </citation>
    <scope>NUCLEOTIDE SEQUENCE</scope>
    <source>
        <strain evidence="2">PFS-102/07</strain>
        <tissue evidence="2">Leaf</tissue>
    </source>
</reference>
<comment type="caution">
    <text evidence="2">The sequence shown here is derived from an EMBL/GenBank/DDBJ whole genome shotgun (WGS) entry which is preliminary data.</text>
</comment>
<proteinExistence type="predicted"/>
<feature type="region of interest" description="Disordered" evidence="1">
    <location>
        <begin position="88"/>
        <end position="115"/>
    </location>
</feature>
<sequence>MREYQAPPAVAHAGERETHLPDPKDQIPEEIMAEAREELREVMIQYTYVADPSESVARKERLRRAEEQGEVDESAEQIARQLMKDQKAARAEAIQEHTQTRIPIPQRLSPSSPLAPQVAELNEQLCIPSKKRLG</sequence>